<dbReference type="OrthoDB" id="9789677at2"/>
<proteinExistence type="predicted"/>
<dbReference type="Pfam" id="PF01988">
    <property type="entry name" value="VIT1"/>
    <property type="match status" value="1"/>
</dbReference>
<dbReference type="GO" id="GO:0005384">
    <property type="term" value="F:manganese ion transmembrane transporter activity"/>
    <property type="evidence" value="ECO:0007669"/>
    <property type="project" value="InterPro"/>
</dbReference>
<dbReference type="CDD" id="cd02432">
    <property type="entry name" value="Nodulin-21_like_1"/>
    <property type="match status" value="1"/>
</dbReference>
<evidence type="ECO:0000313" key="8">
    <source>
        <dbReference type="Proteomes" id="UP000197290"/>
    </source>
</evidence>
<dbReference type="AlphaFoldDB" id="A0A245ZMM7"/>
<evidence type="ECO:0000256" key="5">
    <source>
        <dbReference type="SAM" id="MobiDB-lite"/>
    </source>
</evidence>
<keyword evidence="3 6" id="KW-1133">Transmembrane helix</keyword>
<reference evidence="7 8" key="1">
    <citation type="submission" date="2017-03" db="EMBL/GenBank/DDBJ databases">
        <title>Genome sequence of Sphingomonas dokdonensis DSM 21029.</title>
        <authorList>
            <person name="Poehlein A."/>
            <person name="Wuebbeler J.H."/>
            <person name="Steinbuechel A."/>
            <person name="Daniel R."/>
        </authorList>
    </citation>
    <scope>NUCLEOTIDE SEQUENCE [LARGE SCALE GENOMIC DNA]</scope>
    <source>
        <strain evidence="7 8">DSM 21029</strain>
    </source>
</reference>
<dbReference type="EMBL" id="NBBI01000002">
    <property type="protein sequence ID" value="OWK30992.1"/>
    <property type="molecule type" value="Genomic_DNA"/>
</dbReference>
<keyword evidence="4 6" id="KW-0472">Membrane</keyword>
<keyword evidence="8" id="KW-1185">Reference proteome</keyword>
<sequence>MTTRAAGDSHTKTPGGSASVTSGLPSEHHLVHRTGWLRAAVLGANDGIISVSSLLVGVASAPGASHSGVLLAGAAALVGGALSMAAGEYVSVSSQADTEQADLARERHELARSPQQETAELAAIYEARGVTSTVARQVAEQMMAHDALGAHMRDELGLTDQLAARPAQAALSSAAAFTAGAIAPVIVALAAPRAVVSIAVLLTALILLAILGAIGAKVGGARIGPAVLRITFWGIVAMGVTGALGYVLGGGVAG</sequence>
<feature type="compositionally biased region" description="Polar residues" evidence="5">
    <location>
        <begin position="12"/>
        <end position="24"/>
    </location>
</feature>
<feature type="transmembrane region" description="Helical" evidence="6">
    <location>
        <begin position="169"/>
        <end position="189"/>
    </location>
</feature>
<evidence type="ECO:0000256" key="3">
    <source>
        <dbReference type="ARBA" id="ARBA00022989"/>
    </source>
</evidence>
<comment type="caution">
    <text evidence="7">The sequence shown here is derived from an EMBL/GenBank/DDBJ whole genome shotgun (WGS) entry which is preliminary data.</text>
</comment>
<keyword evidence="2 6" id="KW-0812">Transmembrane</keyword>
<evidence type="ECO:0000256" key="1">
    <source>
        <dbReference type="ARBA" id="ARBA00004127"/>
    </source>
</evidence>
<accession>A0A245ZMM7</accession>
<feature type="transmembrane region" description="Helical" evidence="6">
    <location>
        <begin position="195"/>
        <end position="214"/>
    </location>
</feature>
<evidence type="ECO:0000256" key="2">
    <source>
        <dbReference type="ARBA" id="ARBA00022692"/>
    </source>
</evidence>
<dbReference type="Proteomes" id="UP000197290">
    <property type="component" value="Unassembled WGS sequence"/>
</dbReference>
<dbReference type="InterPro" id="IPR008217">
    <property type="entry name" value="Ccc1_fam"/>
</dbReference>
<dbReference type="RefSeq" id="WP_088366397.1">
    <property type="nucleotide sequence ID" value="NZ_NBBI01000002.1"/>
</dbReference>
<feature type="transmembrane region" description="Helical" evidence="6">
    <location>
        <begin position="226"/>
        <end position="248"/>
    </location>
</feature>
<evidence type="ECO:0000256" key="6">
    <source>
        <dbReference type="SAM" id="Phobius"/>
    </source>
</evidence>
<dbReference type="GO" id="GO:0030026">
    <property type="term" value="P:intracellular manganese ion homeostasis"/>
    <property type="evidence" value="ECO:0007669"/>
    <property type="project" value="InterPro"/>
</dbReference>
<dbReference type="GO" id="GO:0012505">
    <property type="term" value="C:endomembrane system"/>
    <property type="evidence" value="ECO:0007669"/>
    <property type="project" value="UniProtKB-SubCell"/>
</dbReference>
<dbReference type="PANTHER" id="PTHR31851">
    <property type="entry name" value="FE(2+)/MN(2+) TRANSPORTER PCL1"/>
    <property type="match status" value="1"/>
</dbReference>
<protein>
    <submittedName>
        <fullName evidence="7">VIT family protein</fullName>
    </submittedName>
</protein>
<gene>
    <name evidence="7" type="ORF">SPDO_09970</name>
</gene>
<evidence type="ECO:0000256" key="4">
    <source>
        <dbReference type="ARBA" id="ARBA00023136"/>
    </source>
</evidence>
<name>A0A245ZMM7_9SPHN</name>
<organism evidence="7 8">
    <name type="scientific">Sphingomonas dokdonensis</name>
    <dbReference type="NCBI Taxonomy" id="344880"/>
    <lineage>
        <taxon>Bacteria</taxon>
        <taxon>Pseudomonadati</taxon>
        <taxon>Pseudomonadota</taxon>
        <taxon>Alphaproteobacteria</taxon>
        <taxon>Sphingomonadales</taxon>
        <taxon>Sphingomonadaceae</taxon>
        <taxon>Sphingomonas</taxon>
    </lineage>
</organism>
<feature type="region of interest" description="Disordered" evidence="5">
    <location>
        <begin position="1"/>
        <end position="24"/>
    </location>
</feature>
<evidence type="ECO:0000313" key="7">
    <source>
        <dbReference type="EMBL" id="OWK30992.1"/>
    </source>
</evidence>
<comment type="subcellular location">
    <subcellularLocation>
        <location evidence="1">Endomembrane system</location>
        <topology evidence="1">Multi-pass membrane protein</topology>
    </subcellularLocation>
</comment>